<dbReference type="Pfam" id="PF24681">
    <property type="entry name" value="Kelch_KLHDC2_KLHL20_DRC7"/>
    <property type="match status" value="1"/>
</dbReference>
<dbReference type="SUPFAM" id="SSF117281">
    <property type="entry name" value="Kelch motif"/>
    <property type="match status" value="1"/>
</dbReference>
<evidence type="ECO:0000313" key="3">
    <source>
        <dbReference type="Proteomes" id="UP001247805"/>
    </source>
</evidence>
<proteinExistence type="predicted"/>
<gene>
    <name evidence="2" type="ORF">RS130_01450</name>
</gene>
<dbReference type="PROSITE" id="PS51257">
    <property type="entry name" value="PROKAR_LIPOPROTEIN"/>
    <property type="match status" value="1"/>
</dbReference>
<organism evidence="2 3">
    <name type="scientific">Paraglaciecola aquimarina</name>
    <dbReference type="NCBI Taxonomy" id="1235557"/>
    <lineage>
        <taxon>Bacteria</taxon>
        <taxon>Pseudomonadati</taxon>
        <taxon>Pseudomonadota</taxon>
        <taxon>Gammaproteobacteria</taxon>
        <taxon>Alteromonadales</taxon>
        <taxon>Alteromonadaceae</taxon>
        <taxon>Paraglaciecola</taxon>
    </lineage>
</organism>
<dbReference type="PANTHER" id="PTHR45632">
    <property type="entry name" value="LD33804P"/>
    <property type="match status" value="1"/>
</dbReference>
<keyword evidence="3" id="KW-1185">Reference proteome</keyword>
<name>A0ABU3SS07_9ALTE</name>
<dbReference type="Gene3D" id="2.120.10.80">
    <property type="entry name" value="Kelch-type beta propeller"/>
    <property type="match status" value="2"/>
</dbReference>
<dbReference type="InterPro" id="IPR011043">
    <property type="entry name" value="Gal_Oxase/kelch_b-propeller"/>
</dbReference>
<protein>
    <submittedName>
        <fullName evidence="2">Kelch repeat-containing protein</fullName>
    </submittedName>
</protein>
<feature type="chain" id="PRO_5046471983" evidence="1">
    <location>
        <begin position="25"/>
        <end position="319"/>
    </location>
</feature>
<dbReference type="SMART" id="SM00612">
    <property type="entry name" value="Kelch"/>
    <property type="match status" value="4"/>
</dbReference>
<dbReference type="EMBL" id="JAWDIO010000002">
    <property type="protein sequence ID" value="MDU0352762.1"/>
    <property type="molecule type" value="Genomic_DNA"/>
</dbReference>
<accession>A0ABU3SS07</accession>
<sequence length="319" mass="35216">MRLLQSKKHSFLTLLVSIFISACATQLGTETATTLSLPNGLYGHAVINNGDKIYVLAGSQKGGFSRDIQIIDPHTQKVTRLENKLLPRRYHSAVWDGKDSIYILGGVSNWHRTTRLQPLIEVFDIPSGTVSIIGETPIPRRFASAVYIDGKIIVAGGSVFSRNASTHATNTVAIYDIKKNLWRKAANLPFAEDTRIVALGQHIYAIGGFNHLHASDHFSRYDIEADEWVSLPALPTALSAHSAVSHDNKIYTFGDYKDLSASFVYDLNTQRWKKSSFDFQASRHNAATILNDTIYVIGGTTSASGPFLHTVQTFSVNQH</sequence>
<comment type="caution">
    <text evidence="2">The sequence shown here is derived from an EMBL/GenBank/DDBJ whole genome shotgun (WGS) entry which is preliminary data.</text>
</comment>
<keyword evidence="1" id="KW-0732">Signal</keyword>
<evidence type="ECO:0000256" key="1">
    <source>
        <dbReference type="SAM" id="SignalP"/>
    </source>
</evidence>
<feature type="signal peptide" evidence="1">
    <location>
        <begin position="1"/>
        <end position="24"/>
    </location>
</feature>
<dbReference type="SUPFAM" id="SSF50965">
    <property type="entry name" value="Galactose oxidase, central domain"/>
    <property type="match status" value="1"/>
</dbReference>
<dbReference type="PANTHER" id="PTHR45632:SF24">
    <property type="entry name" value="GALACTOSE OXIDASE"/>
    <property type="match status" value="1"/>
</dbReference>
<dbReference type="InterPro" id="IPR015915">
    <property type="entry name" value="Kelch-typ_b-propeller"/>
</dbReference>
<dbReference type="RefSeq" id="WP_316024471.1">
    <property type="nucleotide sequence ID" value="NZ_JAWDIO010000002.1"/>
</dbReference>
<dbReference type="InterPro" id="IPR006652">
    <property type="entry name" value="Kelch_1"/>
</dbReference>
<reference evidence="2 3" key="1">
    <citation type="submission" date="2023-10" db="EMBL/GenBank/DDBJ databases">
        <title>Glaciecola aquimarina strain GGW-M5 nov., isolated from a coastal seawater.</title>
        <authorList>
            <person name="Bayburt H."/>
            <person name="Kim J.M."/>
            <person name="Choi B.J."/>
            <person name="Jeon C.O."/>
        </authorList>
    </citation>
    <scope>NUCLEOTIDE SEQUENCE [LARGE SCALE GENOMIC DNA]</scope>
    <source>
        <strain evidence="2 3">KCTC 32108</strain>
    </source>
</reference>
<dbReference type="Proteomes" id="UP001247805">
    <property type="component" value="Unassembled WGS sequence"/>
</dbReference>
<evidence type="ECO:0000313" key="2">
    <source>
        <dbReference type="EMBL" id="MDU0352762.1"/>
    </source>
</evidence>